<dbReference type="InterPro" id="IPR004638">
    <property type="entry name" value="EmrB-like"/>
</dbReference>
<feature type="transmembrane region" description="Helical" evidence="7">
    <location>
        <begin position="373"/>
        <end position="399"/>
    </location>
</feature>
<dbReference type="CDD" id="cd17503">
    <property type="entry name" value="MFS_LmrB_MDR_like"/>
    <property type="match status" value="1"/>
</dbReference>
<dbReference type="InterPro" id="IPR036259">
    <property type="entry name" value="MFS_trans_sf"/>
</dbReference>
<dbReference type="PRINTS" id="PR01036">
    <property type="entry name" value="TCRTETB"/>
</dbReference>
<feature type="transmembrane region" description="Helical" evidence="7">
    <location>
        <begin position="96"/>
        <end position="119"/>
    </location>
</feature>
<comment type="caution">
    <text evidence="9">The sequence shown here is derived from an EMBL/GenBank/DDBJ whole genome shotgun (WGS) entry which is preliminary data.</text>
</comment>
<keyword evidence="5 7" id="KW-1133">Transmembrane helix</keyword>
<feature type="transmembrane region" description="Helical" evidence="7">
    <location>
        <begin position="246"/>
        <end position="263"/>
    </location>
</feature>
<dbReference type="PANTHER" id="PTHR42718">
    <property type="entry name" value="MAJOR FACILITATOR SUPERFAMILY MULTIDRUG TRANSPORTER MFSC"/>
    <property type="match status" value="1"/>
</dbReference>
<dbReference type="GO" id="GO:0005886">
    <property type="term" value="C:plasma membrane"/>
    <property type="evidence" value="ECO:0007669"/>
    <property type="project" value="UniProtKB-SubCell"/>
</dbReference>
<feature type="transmembrane region" description="Helical" evidence="7">
    <location>
        <begin position="349"/>
        <end position="367"/>
    </location>
</feature>
<evidence type="ECO:0000256" key="2">
    <source>
        <dbReference type="ARBA" id="ARBA00022448"/>
    </source>
</evidence>
<keyword evidence="2" id="KW-0813">Transport</keyword>
<feature type="transmembrane region" description="Helical" evidence="7">
    <location>
        <begin position="185"/>
        <end position="203"/>
    </location>
</feature>
<dbReference type="InterPro" id="IPR020846">
    <property type="entry name" value="MFS_dom"/>
</dbReference>
<dbReference type="EMBL" id="AZFN01000016">
    <property type="protein sequence ID" value="KRM01602.1"/>
    <property type="molecule type" value="Genomic_DNA"/>
</dbReference>
<dbReference type="GO" id="GO:0022857">
    <property type="term" value="F:transmembrane transporter activity"/>
    <property type="evidence" value="ECO:0007669"/>
    <property type="project" value="InterPro"/>
</dbReference>
<dbReference type="Gene3D" id="1.20.1720.10">
    <property type="entry name" value="Multidrug resistance protein D"/>
    <property type="match status" value="1"/>
</dbReference>
<dbReference type="Pfam" id="PF07690">
    <property type="entry name" value="MFS_1"/>
    <property type="match status" value="1"/>
</dbReference>
<feature type="transmembrane region" description="Helical" evidence="7">
    <location>
        <begin position="461"/>
        <end position="487"/>
    </location>
</feature>
<evidence type="ECO:0000259" key="8">
    <source>
        <dbReference type="PROSITE" id="PS50850"/>
    </source>
</evidence>
<dbReference type="PATRIC" id="fig|1423749.3.peg.534"/>
<comment type="subcellular location">
    <subcellularLocation>
        <location evidence="1">Cell membrane</location>
        <topology evidence="1">Multi-pass membrane protein</topology>
    </subcellularLocation>
</comment>
<dbReference type="AlphaFoldDB" id="A0A0R1V7V8"/>
<feature type="transmembrane region" description="Helical" evidence="7">
    <location>
        <begin position="314"/>
        <end position="337"/>
    </location>
</feature>
<dbReference type="NCBIfam" id="TIGR00711">
    <property type="entry name" value="efflux_EmrB"/>
    <property type="match status" value="1"/>
</dbReference>
<dbReference type="Proteomes" id="UP000051739">
    <property type="component" value="Unassembled WGS sequence"/>
</dbReference>
<feature type="domain" description="Major facilitator superfamily (MFS) profile" evidence="8">
    <location>
        <begin position="30"/>
        <end position="492"/>
    </location>
</feature>
<dbReference type="PROSITE" id="PS50850">
    <property type="entry name" value="MFS"/>
    <property type="match status" value="1"/>
</dbReference>
<reference evidence="9 10" key="1">
    <citation type="journal article" date="2015" name="Genome Announc.">
        <title>Expanding the biotechnology potential of lactobacilli through comparative genomics of 213 strains and associated genera.</title>
        <authorList>
            <person name="Sun Z."/>
            <person name="Harris H.M."/>
            <person name="McCann A."/>
            <person name="Guo C."/>
            <person name="Argimon S."/>
            <person name="Zhang W."/>
            <person name="Yang X."/>
            <person name="Jeffery I.B."/>
            <person name="Cooney J.C."/>
            <person name="Kagawa T.F."/>
            <person name="Liu W."/>
            <person name="Song Y."/>
            <person name="Salvetti E."/>
            <person name="Wrobel A."/>
            <person name="Rasinkangas P."/>
            <person name="Parkhill J."/>
            <person name="Rea M.C."/>
            <person name="O'Sullivan O."/>
            <person name="Ritari J."/>
            <person name="Douillard F.P."/>
            <person name="Paul Ross R."/>
            <person name="Yang R."/>
            <person name="Briner A.E."/>
            <person name="Felis G.E."/>
            <person name="de Vos W.M."/>
            <person name="Barrangou R."/>
            <person name="Klaenhammer T.R."/>
            <person name="Caufield P.W."/>
            <person name="Cui Y."/>
            <person name="Zhang H."/>
            <person name="O'Toole P.W."/>
        </authorList>
    </citation>
    <scope>NUCLEOTIDE SEQUENCE [LARGE SCALE GENOMIC DNA]</scope>
    <source>
        <strain evidence="9 10">DSM 16045</strain>
    </source>
</reference>
<sequence length="506" mass="54946">MTQMSHFRRDKMNSNQPTDIYGKPYHRGLFVAVFLIGAFVMVLNQTVISTAQPAIMKSFDIGTSTVQWLTTGFSLVNGIMIPISAWLMTRFKTKPLILVALASFFGGTLVAFCANSFSMLLAGRLIQALGAGAIMPLMQTVFLTIYPPEQRGAAMGINGIVIGLAPAVGPTLSGWVVDSRTWRDLFGIMLPIVAVAFIGSIFFIKDVLPIKKTKLDLLSVITSTIGFGTLLYGFSNAGTDGWTDTWVLLEILIGVIFVIIFAWRQLKMDEPFLNLRVFKSVEFTMAALISAVANLAMTGAEIILPLYIQNLRGISAFHSGLLLLPGALMIAVIAPIAGRIFDRYGAKDMTILGMFLLSIGTVPFFFLTKDTSMAYIVIFYAFRMAGIAMALMTVTTAGMNALPMELMSHGTASNNTFRQVMSSIGVAVMTSVLTNVTKNAMPSSSVLHNTPLKYRDEAINAALSGYHATFILATGFAVVALILSLFLKSKPNRSTDIDLDKLKEAK</sequence>
<feature type="transmembrane region" description="Helical" evidence="7">
    <location>
        <begin position="68"/>
        <end position="89"/>
    </location>
</feature>
<evidence type="ECO:0000256" key="7">
    <source>
        <dbReference type="SAM" id="Phobius"/>
    </source>
</evidence>
<feature type="transmembrane region" description="Helical" evidence="7">
    <location>
        <begin position="283"/>
        <end position="308"/>
    </location>
</feature>
<evidence type="ECO:0000313" key="10">
    <source>
        <dbReference type="Proteomes" id="UP000051739"/>
    </source>
</evidence>
<accession>A0A0R1V7V8</accession>
<feature type="transmembrane region" description="Helical" evidence="7">
    <location>
        <begin position="125"/>
        <end position="146"/>
    </location>
</feature>
<keyword evidence="6 7" id="KW-0472">Membrane</keyword>
<feature type="transmembrane region" description="Helical" evidence="7">
    <location>
        <begin position="29"/>
        <end position="48"/>
    </location>
</feature>
<dbReference type="Gene3D" id="1.20.1250.20">
    <property type="entry name" value="MFS general substrate transporter like domains"/>
    <property type="match status" value="1"/>
</dbReference>
<gene>
    <name evidence="9" type="ORF">FC60_GL000530</name>
</gene>
<dbReference type="InterPro" id="IPR011701">
    <property type="entry name" value="MFS"/>
</dbReference>
<keyword evidence="10" id="KW-1185">Reference proteome</keyword>
<evidence type="ECO:0000313" key="9">
    <source>
        <dbReference type="EMBL" id="KRM01602.1"/>
    </source>
</evidence>
<feature type="transmembrane region" description="Helical" evidence="7">
    <location>
        <begin position="153"/>
        <end position="173"/>
    </location>
</feature>
<evidence type="ECO:0000256" key="1">
    <source>
        <dbReference type="ARBA" id="ARBA00004651"/>
    </source>
</evidence>
<keyword evidence="4 7" id="KW-0812">Transmembrane</keyword>
<evidence type="ECO:0000256" key="3">
    <source>
        <dbReference type="ARBA" id="ARBA00022475"/>
    </source>
</evidence>
<evidence type="ECO:0000256" key="6">
    <source>
        <dbReference type="ARBA" id="ARBA00023136"/>
    </source>
</evidence>
<protein>
    <submittedName>
        <fullName evidence="9">Multidrug transporter</fullName>
    </submittedName>
</protein>
<name>A0A0R1V7V8_9LACO</name>
<evidence type="ECO:0000256" key="4">
    <source>
        <dbReference type="ARBA" id="ARBA00022692"/>
    </source>
</evidence>
<dbReference type="SUPFAM" id="SSF103473">
    <property type="entry name" value="MFS general substrate transporter"/>
    <property type="match status" value="1"/>
</dbReference>
<evidence type="ECO:0000256" key="5">
    <source>
        <dbReference type="ARBA" id="ARBA00022989"/>
    </source>
</evidence>
<keyword evidence="3" id="KW-1003">Cell membrane</keyword>
<organism evidence="9 10">
    <name type="scientific">Limosilactobacillus gastricus DSM 16045</name>
    <dbReference type="NCBI Taxonomy" id="1423749"/>
    <lineage>
        <taxon>Bacteria</taxon>
        <taxon>Bacillati</taxon>
        <taxon>Bacillota</taxon>
        <taxon>Bacilli</taxon>
        <taxon>Lactobacillales</taxon>
        <taxon>Lactobacillaceae</taxon>
        <taxon>Limosilactobacillus</taxon>
    </lineage>
</organism>
<proteinExistence type="predicted"/>
<dbReference type="PANTHER" id="PTHR42718:SF24">
    <property type="entry name" value="MAJOR FACILITATOR SUPERFAMILY (MFS) PROFILE DOMAIN-CONTAINING PROTEIN"/>
    <property type="match status" value="1"/>
</dbReference>